<dbReference type="OrthoDB" id="2331100at2759"/>
<dbReference type="SUPFAM" id="SSF49503">
    <property type="entry name" value="Cupredoxins"/>
    <property type="match status" value="1"/>
</dbReference>
<evidence type="ECO:0000313" key="3">
    <source>
        <dbReference type="EMBL" id="KAF2395744.1"/>
    </source>
</evidence>
<evidence type="ECO:0000313" key="4">
    <source>
        <dbReference type="Proteomes" id="UP000799640"/>
    </source>
</evidence>
<organism evidence="3 4">
    <name type="scientific">Trichodelitschia bisporula</name>
    <dbReference type="NCBI Taxonomy" id="703511"/>
    <lineage>
        <taxon>Eukaryota</taxon>
        <taxon>Fungi</taxon>
        <taxon>Dikarya</taxon>
        <taxon>Ascomycota</taxon>
        <taxon>Pezizomycotina</taxon>
        <taxon>Dothideomycetes</taxon>
        <taxon>Dothideomycetes incertae sedis</taxon>
        <taxon>Phaeotrichales</taxon>
        <taxon>Phaeotrichaceae</taxon>
        <taxon>Trichodelitschia</taxon>
    </lineage>
</organism>
<reference evidence="3" key="1">
    <citation type="journal article" date="2020" name="Stud. Mycol.">
        <title>101 Dothideomycetes genomes: a test case for predicting lifestyles and emergence of pathogens.</title>
        <authorList>
            <person name="Haridas S."/>
            <person name="Albert R."/>
            <person name="Binder M."/>
            <person name="Bloem J."/>
            <person name="Labutti K."/>
            <person name="Salamov A."/>
            <person name="Andreopoulos B."/>
            <person name="Baker S."/>
            <person name="Barry K."/>
            <person name="Bills G."/>
            <person name="Bluhm B."/>
            <person name="Cannon C."/>
            <person name="Castanera R."/>
            <person name="Culley D."/>
            <person name="Daum C."/>
            <person name="Ezra D."/>
            <person name="Gonzalez J."/>
            <person name="Henrissat B."/>
            <person name="Kuo A."/>
            <person name="Liang C."/>
            <person name="Lipzen A."/>
            <person name="Lutzoni F."/>
            <person name="Magnuson J."/>
            <person name="Mondo S."/>
            <person name="Nolan M."/>
            <person name="Ohm R."/>
            <person name="Pangilinan J."/>
            <person name="Park H.-J."/>
            <person name="Ramirez L."/>
            <person name="Alfaro M."/>
            <person name="Sun H."/>
            <person name="Tritt A."/>
            <person name="Yoshinaga Y."/>
            <person name="Zwiers L.-H."/>
            <person name="Turgeon B."/>
            <person name="Goodwin S."/>
            <person name="Spatafora J."/>
            <person name="Crous P."/>
            <person name="Grigoriev I."/>
        </authorList>
    </citation>
    <scope>NUCLEOTIDE SEQUENCE</scope>
    <source>
        <strain evidence="3">CBS 262.69</strain>
    </source>
</reference>
<proteinExistence type="predicted"/>
<keyword evidence="4" id="KW-1185">Reference proteome</keyword>
<dbReference type="AlphaFoldDB" id="A0A6G1HIM0"/>
<feature type="chain" id="PRO_5026104728" description="Cupredoxin" evidence="2">
    <location>
        <begin position="17"/>
        <end position="226"/>
    </location>
</feature>
<dbReference type="CDD" id="cd00920">
    <property type="entry name" value="Cupredoxin"/>
    <property type="match status" value="1"/>
</dbReference>
<evidence type="ECO:0008006" key="5">
    <source>
        <dbReference type="Google" id="ProtNLM"/>
    </source>
</evidence>
<gene>
    <name evidence="3" type="ORF">EJ06DRAFT_534673</name>
</gene>
<sequence>MHASILLATFAALAAAKQIPIVVGDGGDTFSPSSVTAEKGDVVVFSFKAGNHGVAQGDFDKPCQPSAGGFWTGFKNDGTFSVTVTDPSKPMWFYCPLNKHCQNGMVGVINPSGGTLDAYTAASKKASSNTPPSGDPTVDAGSSDPGSSDAPGTSSADGSSARTTAVDSASTSAQATSKATDSATGTKVDGSSATGPAASPKATGSGAGALSVPGAMALIAGAVALL</sequence>
<keyword evidence="2" id="KW-0732">Signal</keyword>
<dbReference type="Gene3D" id="2.60.40.420">
    <property type="entry name" value="Cupredoxins - blue copper proteins"/>
    <property type="match status" value="1"/>
</dbReference>
<dbReference type="InterPro" id="IPR008972">
    <property type="entry name" value="Cupredoxin"/>
</dbReference>
<dbReference type="PANTHER" id="PTHR34883">
    <property type="entry name" value="SERINE-RICH PROTEIN, PUTATIVE-RELATED-RELATED"/>
    <property type="match status" value="1"/>
</dbReference>
<dbReference type="InterPro" id="IPR052953">
    <property type="entry name" value="Ser-rich/MCO-related"/>
</dbReference>
<protein>
    <recommendedName>
        <fullName evidence="5">Cupredoxin</fullName>
    </recommendedName>
</protein>
<accession>A0A6G1HIM0</accession>
<evidence type="ECO:0000256" key="1">
    <source>
        <dbReference type="SAM" id="MobiDB-lite"/>
    </source>
</evidence>
<evidence type="ECO:0000256" key="2">
    <source>
        <dbReference type="SAM" id="SignalP"/>
    </source>
</evidence>
<feature type="compositionally biased region" description="Low complexity" evidence="1">
    <location>
        <begin position="139"/>
        <end position="184"/>
    </location>
</feature>
<dbReference type="EMBL" id="ML996711">
    <property type="protein sequence ID" value="KAF2395744.1"/>
    <property type="molecule type" value="Genomic_DNA"/>
</dbReference>
<dbReference type="PANTHER" id="PTHR34883:SF17">
    <property type="entry name" value="CUPREDOXIN"/>
    <property type="match status" value="1"/>
</dbReference>
<feature type="signal peptide" evidence="2">
    <location>
        <begin position="1"/>
        <end position="16"/>
    </location>
</feature>
<feature type="region of interest" description="Disordered" evidence="1">
    <location>
        <begin position="123"/>
        <end position="209"/>
    </location>
</feature>
<name>A0A6G1HIM0_9PEZI</name>
<dbReference type="Proteomes" id="UP000799640">
    <property type="component" value="Unassembled WGS sequence"/>
</dbReference>